<feature type="transmembrane region" description="Helical" evidence="1">
    <location>
        <begin position="6"/>
        <end position="24"/>
    </location>
</feature>
<dbReference type="EMBL" id="BSPW01000068">
    <property type="protein sequence ID" value="GLT19205.1"/>
    <property type="molecule type" value="Genomic_DNA"/>
</dbReference>
<evidence type="ECO:0000313" key="3">
    <source>
        <dbReference type="Proteomes" id="UP001157138"/>
    </source>
</evidence>
<dbReference type="RefSeq" id="WP_284193069.1">
    <property type="nucleotide sequence ID" value="NZ_BSPW01000068.1"/>
</dbReference>
<accession>A0ABQ6F349</accession>
<keyword evidence="3" id="KW-1185">Reference proteome</keyword>
<organism evidence="2 3">
    <name type="scientific">Vibrio zhanjiangensis</name>
    <dbReference type="NCBI Taxonomy" id="1046128"/>
    <lineage>
        <taxon>Bacteria</taxon>
        <taxon>Pseudomonadati</taxon>
        <taxon>Pseudomonadota</taxon>
        <taxon>Gammaproteobacteria</taxon>
        <taxon>Vibrionales</taxon>
        <taxon>Vibrionaceae</taxon>
        <taxon>Vibrio</taxon>
    </lineage>
</organism>
<dbReference type="Proteomes" id="UP001157138">
    <property type="component" value="Unassembled WGS sequence"/>
</dbReference>
<evidence type="ECO:0008006" key="4">
    <source>
        <dbReference type="Google" id="ProtNLM"/>
    </source>
</evidence>
<keyword evidence="1" id="KW-1133">Transmembrane helix</keyword>
<proteinExistence type="predicted"/>
<comment type="caution">
    <text evidence="2">The sequence shown here is derived from an EMBL/GenBank/DDBJ whole genome shotgun (WGS) entry which is preliminary data.</text>
</comment>
<protein>
    <recommendedName>
        <fullName evidence="4">DUF4760 domain-containing protein</fullName>
    </recommendedName>
</protein>
<keyword evidence="1" id="KW-0812">Transmembrane</keyword>
<gene>
    <name evidence="2" type="ORF">GCM10007938_29870</name>
</gene>
<sequence length="145" mass="17204">MFKDIFISLILPAAVSYITYQVSLKQFIKEKRLEREIICWNKVLDSIYTLKKFNMYWDNALRHDRTSPDSSFLAALDVDKEKAWNYLRYEIEFDREYLPSSLIDSVYAMISDIENLEIDESNYMAENGLTSEIISKHLGNIKKRR</sequence>
<evidence type="ECO:0000313" key="2">
    <source>
        <dbReference type="EMBL" id="GLT19205.1"/>
    </source>
</evidence>
<keyword evidence="1" id="KW-0472">Membrane</keyword>
<name>A0ABQ6F349_9VIBR</name>
<reference evidence="3" key="1">
    <citation type="journal article" date="2019" name="Int. J. Syst. Evol. Microbiol.">
        <title>The Global Catalogue of Microorganisms (GCM) 10K type strain sequencing project: providing services to taxonomists for standard genome sequencing and annotation.</title>
        <authorList>
            <consortium name="The Broad Institute Genomics Platform"/>
            <consortium name="The Broad Institute Genome Sequencing Center for Infectious Disease"/>
            <person name="Wu L."/>
            <person name="Ma J."/>
        </authorList>
    </citation>
    <scope>NUCLEOTIDE SEQUENCE [LARGE SCALE GENOMIC DNA]</scope>
    <source>
        <strain evidence="3">NBRC 108723</strain>
    </source>
</reference>
<evidence type="ECO:0000256" key="1">
    <source>
        <dbReference type="SAM" id="Phobius"/>
    </source>
</evidence>